<proteinExistence type="predicted"/>
<evidence type="ECO:0000256" key="4">
    <source>
        <dbReference type="ARBA" id="ARBA00022837"/>
    </source>
</evidence>
<dbReference type="GO" id="GO:0098703">
    <property type="term" value="P:calcium ion import across plasma membrane"/>
    <property type="evidence" value="ECO:0000318"/>
    <property type="project" value="GO_Central"/>
</dbReference>
<evidence type="ECO:0000313" key="10">
    <source>
        <dbReference type="Proteomes" id="UP000001593"/>
    </source>
</evidence>
<dbReference type="EMBL" id="DS469508">
    <property type="protein sequence ID" value="EDO49618.1"/>
    <property type="molecule type" value="Genomic_DNA"/>
</dbReference>
<dbReference type="PROSITE" id="PS51670">
    <property type="entry name" value="SHKT"/>
    <property type="match status" value="1"/>
</dbReference>
<dbReference type="SMART" id="SM00237">
    <property type="entry name" value="Calx_beta"/>
    <property type="match status" value="2"/>
</dbReference>
<protein>
    <recommendedName>
        <fullName evidence="8">ShKT domain-containing protein</fullName>
    </recommendedName>
</protein>
<evidence type="ECO:0000256" key="7">
    <source>
        <dbReference type="SAM" id="SignalP"/>
    </source>
</evidence>
<keyword evidence="5" id="KW-0406">Ion transport</keyword>
<comment type="caution">
    <text evidence="6">Lacks conserved residue(s) required for the propagation of feature annotation.</text>
</comment>
<dbReference type="GO" id="GO:0090729">
    <property type="term" value="F:toxin activity"/>
    <property type="evidence" value="ECO:0007669"/>
    <property type="project" value="UniProtKB-KW"/>
</dbReference>
<dbReference type="SUPFAM" id="SSF141072">
    <property type="entry name" value="CalX-like"/>
    <property type="match status" value="2"/>
</dbReference>
<dbReference type="InterPro" id="IPR003644">
    <property type="entry name" value="Calx_beta"/>
</dbReference>
<evidence type="ECO:0000259" key="8">
    <source>
        <dbReference type="PROSITE" id="PS51670"/>
    </source>
</evidence>
<dbReference type="InterPro" id="IPR038081">
    <property type="entry name" value="CalX-like_sf"/>
</dbReference>
<dbReference type="Pfam" id="PF03160">
    <property type="entry name" value="Calx-beta"/>
    <property type="match status" value="1"/>
</dbReference>
<keyword evidence="4" id="KW-0106">Calcium</keyword>
<dbReference type="GO" id="GO:0005432">
    <property type="term" value="F:calcium:sodium antiporter activity"/>
    <property type="evidence" value="ECO:0000318"/>
    <property type="project" value="GO_Central"/>
</dbReference>
<feature type="chain" id="PRO_5002713447" description="ShKT domain-containing protein" evidence="7">
    <location>
        <begin position="20"/>
        <end position="436"/>
    </location>
</feature>
<reference evidence="9 10" key="1">
    <citation type="journal article" date="2007" name="Science">
        <title>Sea anemone genome reveals ancestral eumetazoan gene repertoire and genomic organization.</title>
        <authorList>
            <person name="Putnam N.H."/>
            <person name="Srivastava M."/>
            <person name="Hellsten U."/>
            <person name="Dirks B."/>
            <person name="Chapman J."/>
            <person name="Salamov A."/>
            <person name="Terry A."/>
            <person name="Shapiro H."/>
            <person name="Lindquist E."/>
            <person name="Kapitonov V.V."/>
            <person name="Jurka J."/>
            <person name="Genikhovich G."/>
            <person name="Grigoriev I.V."/>
            <person name="Lucas S.M."/>
            <person name="Steele R.E."/>
            <person name="Finnerty J.R."/>
            <person name="Technau U."/>
            <person name="Martindale M.Q."/>
            <person name="Rokhsar D.S."/>
        </authorList>
    </citation>
    <scope>NUCLEOTIDE SEQUENCE [LARGE SCALE GENOMIC DNA]</scope>
    <source>
        <strain evidence="10">CH2 X CH6</strain>
    </source>
</reference>
<keyword evidence="3" id="KW-0677">Repeat</keyword>
<dbReference type="GO" id="GO:0042383">
    <property type="term" value="C:sarcolemma"/>
    <property type="evidence" value="ECO:0000318"/>
    <property type="project" value="GO_Central"/>
</dbReference>
<organism evidence="9 10">
    <name type="scientific">Nematostella vectensis</name>
    <name type="common">Starlet sea anemone</name>
    <dbReference type="NCBI Taxonomy" id="45351"/>
    <lineage>
        <taxon>Eukaryota</taxon>
        <taxon>Metazoa</taxon>
        <taxon>Cnidaria</taxon>
        <taxon>Anthozoa</taxon>
        <taxon>Hexacorallia</taxon>
        <taxon>Actiniaria</taxon>
        <taxon>Edwardsiidae</taxon>
        <taxon>Nematostella</taxon>
    </lineage>
</organism>
<accession>A7RFK7</accession>
<dbReference type="Gene3D" id="2.60.40.2030">
    <property type="match status" value="2"/>
</dbReference>
<evidence type="ECO:0000256" key="6">
    <source>
        <dbReference type="PROSITE-ProRule" id="PRU01005"/>
    </source>
</evidence>
<evidence type="ECO:0000256" key="5">
    <source>
        <dbReference type="ARBA" id="ARBA00023065"/>
    </source>
</evidence>
<dbReference type="GO" id="GO:0007154">
    <property type="term" value="P:cell communication"/>
    <property type="evidence" value="ECO:0007669"/>
    <property type="project" value="InterPro"/>
</dbReference>
<dbReference type="GO" id="GO:0035725">
    <property type="term" value="P:sodium ion transmembrane transport"/>
    <property type="evidence" value="ECO:0000318"/>
    <property type="project" value="GO_Central"/>
</dbReference>
<feature type="domain" description="ShKT" evidence="8">
    <location>
        <begin position="159"/>
        <end position="199"/>
    </location>
</feature>
<keyword evidence="5" id="KW-0813">Transport</keyword>
<evidence type="ECO:0000256" key="3">
    <source>
        <dbReference type="ARBA" id="ARBA00022737"/>
    </source>
</evidence>
<keyword evidence="1" id="KW-0800">Toxin</keyword>
<sequence length="436" mass="47955">MVWKVIFTCLFLVFHLVQGVPFFKNHYDSEHEILGLLEDLQYGYFQDPKPLKKVQPAPCAFTREGCCNDGETRALGPHRQGCDVLLCTDMYVQSCWDKFDSGTLNCNSKFDRDGCKFSCAQCKAQSPPITECLRRRPAHGCCWDGKVALEPNGADCMKCEDVYKNACLIFKDISGGCRSGSWGIRRFMLGYCPETCGFCSTTFSFASSSYSVEEDTGYVTVNITKTGTSDISLDVKLSTNNGTAFSPVDYTAMSDNMVTFLANEQSKLVNITINVDQTVENDEDFKALLSHTNADQVALGLLNTTTITIGNDDQATFSFASSSYSVEEDTGYVTVNITKTGTSDISLDVKLSTNNGTAFSPVDYTAMSDNMVTFLANEQSKLVNITINVDQTVENDEDFKALLSHTNADQVALGLLNTTTITIGNDDQGDWSKLIF</sequence>
<evidence type="ECO:0000256" key="2">
    <source>
        <dbReference type="ARBA" id="ARBA00022729"/>
    </source>
</evidence>
<dbReference type="GO" id="GO:0030424">
    <property type="term" value="C:axon"/>
    <property type="evidence" value="ECO:0000318"/>
    <property type="project" value="GO_Central"/>
</dbReference>
<keyword evidence="10" id="KW-1185">Reference proteome</keyword>
<keyword evidence="2 7" id="KW-0732">Signal</keyword>
<dbReference type="AlphaFoldDB" id="A7RFK7"/>
<dbReference type="Proteomes" id="UP000001593">
    <property type="component" value="Unassembled WGS sequence"/>
</dbReference>
<evidence type="ECO:0000256" key="1">
    <source>
        <dbReference type="ARBA" id="ARBA00022656"/>
    </source>
</evidence>
<dbReference type="GO" id="GO:0098794">
    <property type="term" value="C:postsynapse"/>
    <property type="evidence" value="ECO:0000318"/>
    <property type="project" value="GO_Central"/>
</dbReference>
<name>A7RFK7_NEMVE</name>
<evidence type="ECO:0000313" key="9">
    <source>
        <dbReference type="EMBL" id="EDO49618.1"/>
    </source>
</evidence>
<dbReference type="PANTHER" id="PTHR11878:SF76">
    <property type="entry name" value="CALX-BETA DOMAIN-CONTAINING PROTEIN"/>
    <property type="match status" value="1"/>
</dbReference>
<dbReference type="InterPro" id="IPR051171">
    <property type="entry name" value="CaCA"/>
</dbReference>
<dbReference type="PANTHER" id="PTHR11878">
    <property type="entry name" value="SODIUM/CALCIUM EXCHANGER"/>
    <property type="match status" value="1"/>
</dbReference>
<dbReference type="InterPro" id="IPR003582">
    <property type="entry name" value="ShKT_dom"/>
</dbReference>
<dbReference type="InParanoid" id="A7RFK7"/>
<feature type="signal peptide" evidence="7">
    <location>
        <begin position="1"/>
        <end position="19"/>
    </location>
</feature>
<dbReference type="HOGENOM" id="CLU_628996_0_0_1"/>
<gene>
    <name evidence="9" type="ORF">NEMVEDRAFT_v1g196456</name>
</gene>